<accession>A0ACB8AV56</accession>
<dbReference type="Proteomes" id="UP000790709">
    <property type="component" value="Unassembled WGS sequence"/>
</dbReference>
<proteinExistence type="predicted"/>
<comment type="caution">
    <text evidence="1">The sequence shown here is derived from an EMBL/GenBank/DDBJ whole genome shotgun (WGS) entry which is preliminary data.</text>
</comment>
<name>A0ACB8AV56_9AGAM</name>
<protein>
    <submittedName>
        <fullName evidence="1">Uncharacterized protein</fullName>
    </submittedName>
</protein>
<reference evidence="1" key="1">
    <citation type="journal article" date="2021" name="New Phytol.">
        <title>Evolutionary innovations through gain and loss of genes in the ectomycorrhizal Boletales.</title>
        <authorList>
            <person name="Wu G."/>
            <person name="Miyauchi S."/>
            <person name="Morin E."/>
            <person name="Kuo A."/>
            <person name="Drula E."/>
            <person name="Varga T."/>
            <person name="Kohler A."/>
            <person name="Feng B."/>
            <person name="Cao Y."/>
            <person name="Lipzen A."/>
            <person name="Daum C."/>
            <person name="Hundley H."/>
            <person name="Pangilinan J."/>
            <person name="Johnson J."/>
            <person name="Barry K."/>
            <person name="LaButti K."/>
            <person name="Ng V."/>
            <person name="Ahrendt S."/>
            <person name="Min B."/>
            <person name="Choi I.G."/>
            <person name="Park H."/>
            <person name="Plett J.M."/>
            <person name="Magnuson J."/>
            <person name="Spatafora J.W."/>
            <person name="Nagy L.G."/>
            <person name="Henrissat B."/>
            <person name="Grigoriev I.V."/>
            <person name="Yang Z.L."/>
            <person name="Xu J."/>
            <person name="Martin F.M."/>
        </authorList>
    </citation>
    <scope>NUCLEOTIDE SEQUENCE</scope>
    <source>
        <strain evidence="1">KUC20120723A-06</strain>
    </source>
</reference>
<sequence>MSQTPHCIAGTPPAGQPARDPCRVGRSPLPDHTLAEPRLWLSPWSSYTRATPPAGAPPSPPMPIIVHHLRDPVHDGSVPQAFPVRQGVRLQLSALLVSVALSYALRPAVRPVTGEELCEGGDAGELEVWVWKTRVSIPATGRRWGTLGEIALADPKWTSTS</sequence>
<keyword evidence="2" id="KW-1185">Reference proteome</keyword>
<organism evidence="1 2">
    <name type="scientific">Leucogyrophana mollusca</name>
    <dbReference type="NCBI Taxonomy" id="85980"/>
    <lineage>
        <taxon>Eukaryota</taxon>
        <taxon>Fungi</taxon>
        <taxon>Dikarya</taxon>
        <taxon>Basidiomycota</taxon>
        <taxon>Agaricomycotina</taxon>
        <taxon>Agaricomycetes</taxon>
        <taxon>Agaricomycetidae</taxon>
        <taxon>Boletales</taxon>
        <taxon>Boletales incertae sedis</taxon>
        <taxon>Leucogyrophana</taxon>
    </lineage>
</organism>
<evidence type="ECO:0000313" key="1">
    <source>
        <dbReference type="EMBL" id="KAH7917049.1"/>
    </source>
</evidence>
<dbReference type="EMBL" id="MU267319">
    <property type="protein sequence ID" value="KAH7917049.1"/>
    <property type="molecule type" value="Genomic_DNA"/>
</dbReference>
<gene>
    <name evidence="1" type="ORF">BV22DRAFT_1135746</name>
</gene>
<evidence type="ECO:0000313" key="2">
    <source>
        <dbReference type="Proteomes" id="UP000790709"/>
    </source>
</evidence>